<dbReference type="STRING" id="662755.CRES_1123"/>
<keyword evidence="8" id="KW-1185">Reference proteome</keyword>
<evidence type="ECO:0000313" key="8">
    <source>
        <dbReference type="Proteomes" id="UP000000492"/>
    </source>
</evidence>
<name>F8E319_CORRG</name>
<dbReference type="InterPro" id="IPR007343">
    <property type="entry name" value="Uncharacterised_pept_Zn_put"/>
</dbReference>
<dbReference type="AlphaFoldDB" id="F8E319"/>
<evidence type="ECO:0000313" key="7">
    <source>
        <dbReference type="EMBL" id="AEI09479.1"/>
    </source>
</evidence>
<keyword evidence="3 6" id="KW-1133">Transmembrane helix</keyword>
<evidence type="ECO:0000256" key="5">
    <source>
        <dbReference type="SAM" id="MobiDB-lite"/>
    </source>
</evidence>
<gene>
    <name evidence="7" type="ordered locus">CRES_1123</name>
</gene>
<evidence type="ECO:0000256" key="4">
    <source>
        <dbReference type="ARBA" id="ARBA00023136"/>
    </source>
</evidence>
<dbReference type="PANTHER" id="PTHR30168:SF0">
    <property type="entry name" value="INNER MEMBRANE PROTEIN"/>
    <property type="match status" value="1"/>
</dbReference>
<reference evidence="7 8" key="1">
    <citation type="journal article" date="2012" name="BMC Genomics">
        <title>Complete genome sequence, lifestyle, and multi-drug resistance of the human pathogen Corynebacterium resistens DSM 45100 isolated from blood samples of a leukemia patient.</title>
        <authorList>
            <person name="Schroder J."/>
            <person name="Maus I."/>
            <person name="Meyer K."/>
            <person name="Wordemann S."/>
            <person name="Blom J."/>
            <person name="Jaenicke S."/>
            <person name="Schneider J."/>
            <person name="Trost E."/>
            <person name="Tauch A."/>
        </authorList>
    </citation>
    <scope>NUCLEOTIDE SEQUENCE [LARGE SCALE GENOMIC DNA]</scope>
    <source>
        <strain evidence="8">DSM 45100 / JCM 12819 / CCUG 50093 / GTC 2026 / SICGH 158</strain>
    </source>
</reference>
<dbReference type="PANTHER" id="PTHR30168">
    <property type="entry name" value="PUTATIVE MEMBRANE PROTEIN YPFJ"/>
    <property type="match status" value="1"/>
</dbReference>
<dbReference type="HOGENOM" id="CLU_059329_1_0_11"/>
<evidence type="ECO:0000256" key="2">
    <source>
        <dbReference type="ARBA" id="ARBA00022692"/>
    </source>
</evidence>
<dbReference type="KEGG" id="crd:CRES_1123"/>
<dbReference type="Pfam" id="PF04228">
    <property type="entry name" value="Zn_peptidase"/>
    <property type="match status" value="1"/>
</dbReference>
<comment type="subcellular location">
    <subcellularLocation>
        <location evidence="1">Membrane</location>
        <topology evidence="1">Single-pass membrane protein</topology>
    </subcellularLocation>
</comment>
<evidence type="ECO:0000256" key="6">
    <source>
        <dbReference type="SAM" id="Phobius"/>
    </source>
</evidence>
<organism evidence="7 8">
    <name type="scientific">Corynebacterium resistens (strain DSM 45100 / JCM 12819 / GTC 2026 / SICGH 158)</name>
    <dbReference type="NCBI Taxonomy" id="662755"/>
    <lineage>
        <taxon>Bacteria</taxon>
        <taxon>Bacillati</taxon>
        <taxon>Actinomycetota</taxon>
        <taxon>Actinomycetes</taxon>
        <taxon>Mycobacteriales</taxon>
        <taxon>Corynebacteriaceae</taxon>
        <taxon>Corynebacterium</taxon>
    </lineage>
</organism>
<accession>F8E319</accession>
<feature type="region of interest" description="Disordered" evidence="5">
    <location>
        <begin position="282"/>
        <end position="301"/>
    </location>
</feature>
<dbReference type="eggNOG" id="COG2321">
    <property type="taxonomic scope" value="Bacteria"/>
</dbReference>
<dbReference type="EMBL" id="CP002857">
    <property type="protein sequence ID" value="AEI09479.1"/>
    <property type="molecule type" value="Genomic_DNA"/>
</dbReference>
<evidence type="ECO:0008006" key="9">
    <source>
        <dbReference type="Google" id="ProtNLM"/>
    </source>
</evidence>
<feature type="transmembrane region" description="Helical" evidence="6">
    <location>
        <begin position="65"/>
        <end position="87"/>
    </location>
</feature>
<evidence type="ECO:0000256" key="1">
    <source>
        <dbReference type="ARBA" id="ARBA00004167"/>
    </source>
</evidence>
<keyword evidence="2 6" id="KW-0812">Transmembrane</keyword>
<sequence>MSLCYLAHEPQNCGTIWGVTFNNNLGDYSDRGSSADGAGFGGGMRGGGGGGPLMWILGSVISRKFGIPGILIFGAIIFFMNGGLGMFGGGGDSGQEASQHGNSKGFEHCKTSDDANKHDDCRMLATAVSLDKFWGKAVPAEIGKDYSKPGLKVGDGQVNSGCGAANLAQTGPFYCPGDESVYLSTKFFKELKKLGGSDAPFSQEYVVAHEFGHHIQKIEGNLGLSDYNQPGPDSNAVKMELQADCYAGVWAQNADKGPDAVLEPITQQQVDEAVRSAQSIGDDHIQESSGGGVNPDKWTHGSSKQRVEWFMRGYQGGTVDSCKQSFKR</sequence>
<dbReference type="Proteomes" id="UP000000492">
    <property type="component" value="Chromosome"/>
</dbReference>
<dbReference type="GO" id="GO:0016020">
    <property type="term" value="C:membrane"/>
    <property type="evidence" value="ECO:0007669"/>
    <property type="project" value="UniProtKB-SubCell"/>
</dbReference>
<protein>
    <recommendedName>
        <fullName evidence="9">Metalloprotease</fullName>
    </recommendedName>
</protein>
<keyword evidence="4 6" id="KW-0472">Membrane</keyword>
<evidence type="ECO:0000256" key="3">
    <source>
        <dbReference type="ARBA" id="ARBA00022989"/>
    </source>
</evidence>
<proteinExistence type="predicted"/>